<dbReference type="PATRIC" id="fig|188932.3.peg.1834"/>
<gene>
    <name evidence="1" type="ORF">AY601_1764</name>
</gene>
<dbReference type="RefSeq" id="WP_068399340.1">
    <property type="nucleotide sequence ID" value="NZ_CP014504.1"/>
</dbReference>
<dbReference type="EMBL" id="CP014504">
    <property type="protein sequence ID" value="AMP98677.1"/>
    <property type="molecule type" value="Genomic_DNA"/>
</dbReference>
<dbReference type="Proteomes" id="UP000071561">
    <property type="component" value="Chromosome"/>
</dbReference>
<keyword evidence="2" id="KW-1185">Reference proteome</keyword>
<dbReference type="AlphaFoldDB" id="A0A127VBS2"/>
<name>A0A127VBS2_9SPHI</name>
<evidence type="ECO:0000313" key="2">
    <source>
        <dbReference type="Proteomes" id="UP000071561"/>
    </source>
</evidence>
<evidence type="ECO:0000313" key="1">
    <source>
        <dbReference type="EMBL" id="AMP98677.1"/>
    </source>
</evidence>
<sequence>MSINEENPNQTWIRKPDLNKVVDGIWELGFIYQSGKVYIMDNHSGAGWCWLHHLDSQQKYGFFHIDTHDDLVSNEAPAYMRSLLLNKEMTIDEYCSIPTDMKGSADVKPLFRFDNFIANLNHVFPAFFNTNIFSINEPRQKVPPGFKVNRFIEPEVLLDLFPAILKSEAQWIIDLDIDYFFQEKENNDYVQFLDNDYIDELCEKICMAKDSIAVITIAMSQYFCGGWKNSKRVTERVAKNLDISIDLPEDYDE</sequence>
<organism evidence="1 2">
    <name type="scientific">Pedobacter cryoconitis</name>
    <dbReference type="NCBI Taxonomy" id="188932"/>
    <lineage>
        <taxon>Bacteria</taxon>
        <taxon>Pseudomonadati</taxon>
        <taxon>Bacteroidota</taxon>
        <taxon>Sphingobacteriia</taxon>
        <taxon>Sphingobacteriales</taxon>
        <taxon>Sphingobacteriaceae</taxon>
        <taxon>Pedobacter</taxon>
    </lineage>
</organism>
<protein>
    <submittedName>
        <fullName evidence="1">Uncharacterized protein</fullName>
    </submittedName>
</protein>
<dbReference type="KEGG" id="pcm:AY601_1764"/>
<proteinExistence type="predicted"/>
<accession>A0A127VBS2</accession>
<reference evidence="1 2" key="1">
    <citation type="submission" date="2016-03" db="EMBL/GenBank/DDBJ databases">
        <title>Complete genome sequence of Pedobacter cryoconitis PAMC 27485.</title>
        <authorList>
            <person name="Lee J."/>
            <person name="Kim O.-S."/>
        </authorList>
    </citation>
    <scope>NUCLEOTIDE SEQUENCE [LARGE SCALE GENOMIC DNA]</scope>
    <source>
        <strain evidence="1 2">PAMC 27485</strain>
    </source>
</reference>
<dbReference type="OrthoDB" id="1240928at2"/>